<organism evidence="1">
    <name type="scientific">gut metagenome</name>
    <dbReference type="NCBI Taxonomy" id="749906"/>
    <lineage>
        <taxon>unclassified sequences</taxon>
        <taxon>metagenomes</taxon>
        <taxon>organismal metagenomes</taxon>
    </lineage>
</organism>
<dbReference type="EMBL" id="AMCI01006401">
    <property type="protein sequence ID" value="EJW94401.1"/>
    <property type="molecule type" value="Genomic_DNA"/>
</dbReference>
<proteinExistence type="predicted"/>
<sequence>MMKNFFATVSVLAAIVSCGPSYFSLPVEKRQPSQSGFGLEGKSVSVAYLTNESSGYSGVRADSGYDSVFVASLADGLASALENDYFSGEKAIELYNIRRDVSVDYSSRDVALDVLMGSGSDVIFIVDVPAIGAPEKVSAPGNGNRSSERNPFSVTYRIPYSLSVYVYDSMAPRDTVRKFGATSSIIYKC</sequence>
<accession>J9FHL3</accession>
<evidence type="ECO:0000313" key="1">
    <source>
        <dbReference type="EMBL" id="EJW94401.1"/>
    </source>
</evidence>
<comment type="caution">
    <text evidence="1">The sequence shown here is derived from an EMBL/GenBank/DDBJ whole genome shotgun (WGS) entry which is preliminary data.</text>
</comment>
<name>J9FHL3_9ZZZZ</name>
<dbReference type="PROSITE" id="PS51257">
    <property type="entry name" value="PROKAR_LIPOPROTEIN"/>
    <property type="match status" value="1"/>
</dbReference>
<dbReference type="AlphaFoldDB" id="J9FHL3"/>
<feature type="non-terminal residue" evidence="1">
    <location>
        <position position="189"/>
    </location>
</feature>
<protein>
    <submittedName>
        <fullName evidence="1">Secreted protein</fullName>
    </submittedName>
</protein>
<reference evidence="1" key="1">
    <citation type="journal article" date="2012" name="PLoS ONE">
        <title>Gene sets for utilization of primary and secondary nutrition supplies in the distal gut of endangered iberian lynx.</title>
        <authorList>
            <person name="Alcaide M."/>
            <person name="Messina E."/>
            <person name="Richter M."/>
            <person name="Bargiela R."/>
            <person name="Peplies J."/>
            <person name="Huws S.A."/>
            <person name="Newbold C.J."/>
            <person name="Golyshin P.N."/>
            <person name="Simon M.A."/>
            <person name="Lopez G."/>
            <person name="Yakimov M.M."/>
            <person name="Ferrer M."/>
        </authorList>
    </citation>
    <scope>NUCLEOTIDE SEQUENCE</scope>
</reference>
<gene>
    <name evidence="1" type="ORF">EVA_17492</name>
</gene>